<name>A0ACA9L9P2_9GLOM</name>
<dbReference type="EMBL" id="CAJVQC010002728">
    <property type="protein sequence ID" value="CAG8516568.1"/>
    <property type="molecule type" value="Genomic_DNA"/>
</dbReference>
<accession>A0ACA9L9P2</accession>
<feature type="non-terminal residue" evidence="1">
    <location>
        <position position="1"/>
    </location>
</feature>
<proteinExistence type="predicted"/>
<sequence length="88" mass="10024">EVYTVTTVISTIMKLKLDLFQNEPEDEPVNLWVSSLESIYASLIINLVDSSLKILQRNLKQLPHSERNSEAITTSPRPYIPIPCQRSP</sequence>
<evidence type="ECO:0000313" key="1">
    <source>
        <dbReference type="EMBL" id="CAG8516568.1"/>
    </source>
</evidence>
<evidence type="ECO:0000313" key="2">
    <source>
        <dbReference type="Proteomes" id="UP000789920"/>
    </source>
</evidence>
<comment type="caution">
    <text evidence="1">The sequence shown here is derived from an EMBL/GenBank/DDBJ whole genome shotgun (WGS) entry which is preliminary data.</text>
</comment>
<keyword evidence="2" id="KW-1185">Reference proteome</keyword>
<reference evidence="1" key="1">
    <citation type="submission" date="2021-06" db="EMBL/GenBank/DDBJ databases">
        <authorList>
            <person name="Kallberg Y."/>
            <person name="Tangrot J."/>
            <person name="Rosling A."/>
        </authorList>
    </citation>
    <scope>NUCLEOTIDE SEQUENCE</scope>
    <source>
        <strain evidence="1">MA461A</strain>
    </source>
</reference>
<protein>
    <submittedName>
        <fullName evidence="1">18389_t:CDS:1</fullName>
    </submittedName>
</protein>
<dbReference type="Proteomes" id="UP000789920">
    <property type="component" value="Unassembled WGS sequence"/>
</dbReference>
<organism evidence="1 2">
    <name type="scientific">Racocetra persica</name>
    <dbReference type="NCBI Taxonomy" id="160502"/>
    <lineage>
        <taxon>Eukaryota</taxon>
        <taxon>Fungi</taxon>
        <taxon>Fungi incertae sedis</taxon>
        <taxon>Mucoromycota</taxon>
        <taxon>Glomeromycotina</taxon>
        <taxon>Glomeromycetes</taxon>
        <taxon>Diversisporales</taxon>
        <taxon>Gigasporaceae</taxon>
        <taxon>Racocetra</taxon>
    </lineage>
</organism>
<gene>
    <name evidence="1" type="ORF">RPERSI_LOCUS2505</name>
</gene>